<proteinExistence type="predicted"/>
<name>A0A392S9T1_9FABA</name>
<evidence type="ECO:0000313" key="2">
    <source>
        <dbReference type="Proteomes" id="UP000265520"/>
    </source>
</evidence>
<evidence type="ECO:0000313" key="1">
    <source>
        <dbReference type="EMBL" id="MCI45439.1"/>
    </source>
</evidence>
<dbReference type="Proteomes" id="UP000265520">
    <property type="component" value="Unassembled WGS sequence"/>
</dbReference>
<dbReference type="EMBL" id="LXQA010344173">
    <property type="protein sequence ID" value="MCI45439.1"/>
    <property type="molecule type" value="Genomic_DNA"/>
</dbReference>
<feature type="non-terminal residue" evidence="1">
    <location>
        <position position="25"/>
    </location>
</feature>
<keyword evidence="2" id="KW-1185">Reference proteome</keyword>
<accession>A0A392S9T1</accession>
<dbReference type="AlphaFoldDB" id="A0A392S9T1"/>
<comment type="caution">
    <text evidence="1">The sequence shown here is derived from an EMBL/GenBank/DDBJ whole genome shotgun (WGS) entry which is preliminary data.</text>
</comment>
<organism evidence="1 2">
    <name type="scientific">Trifolium medium</name>
    <dbReference type="NCBI Taxonomy" id="97028"/>
    <lineage>
        <taxon>Eukaryota</taxon>
        <taxon>Viridiplantae</taxon>
        <taxon>Streptophyta</taxon>
        <taxon>Embryophyta</taxon>
        <taxon>Tracheophyta</taxon>
        <taxon>Spermatophyta</taxon>
        <taxon>Magnoliopsida</taxon>
        <taxon>eudicotyledons</taxon>
        <taxon>Gunneridae</taxon>
        <taxon>Pentapetalae</taxon>
        <taxon>rosids</taxon>
        <taxon>fabids</taxon>
        <taxon>Fabales</taxon>
        <taxon>Fabaceae</taxon>
        <taxon>Papilionoideae</taxon>
        <taxon>50 kb inversion clade</taxon>
        <taxon>NPAAA clade</taxon>
        <taxon>Hologalegina</taxon>
        <taxon>IRL clade</taxon>
        <taxon>Trifolieae</taxon>
        <taxon>Trifolium</taxon>
    </lineage>
</organism>
<reference evidence="1 2" key="1">
    <citation type="journal article" date="2018" name="Front. Plant Sci.">
        <title>Red Clover (Trifolium pratense) and Zigzag Clover (T. medium) - A Picture of Genomic Similarities and Differences.</title>
        <authorList>
            <person name="Dluhosova J."/>
            <person name="Istvanek J."/>
            <person name="Nedelnik J."/>
            <person name="Repkova J."/>
        </authorList>
    </citation>
    <scope>NUCLEOTIDE SEQUENCE [LARGE SCALE GENOMIC DNA]</scope>
    <source>
        <strain evidence="2">cv. 10/8</strain>
        <tissue evidence="1">Leaf</tissue>
    </source>
</reference>
<protein>
    <submittedName>
        <fullName evidence="1">Uncharacterized protein</fullName>
    </submittedName>
</protein>
<sequence>MQKLVVDATKRVEEICAARDRNNWE</sequence>